<proteinExistence type="predicted"/>
<accession>A0A941F4N2</accession>
<gene>
    <name evidence="2" type="ORF">KDU71_10030</name>
</gene>
<reference evidence="2" key="2">
    <citation type="submission" date="2021-04" db="EMBL/GenBank/DDBJ databases">
        <authorList>
            <person name="Zhang T."/>
            <person name="Zhang Y."/>
            <person name="Lu D."/>
            <person name="Zuo D."/>
            <person name="Du Z."/>
        </authorList>
    </citation>
    <scope>NUCLEOTIDE SEQUENCE</scope>
    <source>
        <strain evidence="2">JR1</strain>
    </source>
</reference>
<reference evidence="2" key="1">
    <citation type="journal article" date="2018" name="Int. J. Syst. Evol. Microbiol.">
        <title>Carboxylicivirga sediminis sp. nov., isolated from coastal sediment.</title>
        <authorList>
            <person name="Wang F.Q."/>
            <person name="Ren L.H."/>
            <person name="Zou R.J."/>
            <person name="Sun Y.Z."/>
            <person name="Liu X.J."/>
            <person name="Jiang F."/>
            <person name="Liu L.J."/>
        </authorList>
    </citation>
    <scope>NUCLEOTIDE SEQUENCE</scope>
    <source>
        <strain evidence="2">JR1</strain>
    </source>
</reference>
<keyword evidence="3" id="KW-1185">Reference proteome</keyword>
<dbReference type="Proteomes" id="UP000679220">
    <property type="component" value="Unassembled WGS sequence"/>
</dbReference>
<evidence type="ECO:0000313" key="3">
    <source>
        <dbReference type="Proteomes" id="UP000679220"/>
    </source>
</evidence>
<feature type="signal peptide" evidence="1">
    <location>
        <begin position="1"/>
        <end position="28"/>
    </location>
</feature>
<feature type="chain" id="PRO_5037804499" evidence="1">
    <location>
        <begin position="29"/>
        <end position="955"/>
    </location>
</feature>
<dbReference type="EMBL" id="JAGTAR010000013">
    <property type="protein sequence ID" value="MBR8535894.1"/>
    <property type="molecule type" value="Genomic_DNA"/>
</dbReference>
<evidence type="ECO:0000313" key="2">
    <source>
        <dbReference type="EMBL" id="MBR8535894.1"/>
    </source>
</evidence>
<evidence type="ECO:0000256" key="1">
    <source>
        <dbReference type="SAM" id="SignalP"/>
    </source>
</evidence>
<sequence>MILLRQFSVINALFLLSVIILNSNSTSAQGTLQDSTKPFRHQANTPYEMANRNEARVPLVTFEDDKIWELETENSIATLTKTQEQQLYRKYCGKLNFKATDKKASITVKLKKPIVIDNSWDCIDFWNYGAHWLWGEPKWETAMRHFALVEGANGQLHELDFTQAGYPGMIHKYWHLSHIKLNEDIKLPAKFIGVRFKGRRNITDLELNYFLGPIYVYKEQLKPIEYEKWPDKLPFPLRDVTILPDNKSKYSNTINKLGETYSLQYDGTDQSFRYELNLEHGLLNGLKLVYNNKVIPINEGAKLEFDSAELVEWDIKKTKIKNDTLFVEALAIYNHKKVKFNVWYTIKQKSVIIGIHEKSQEGHVSSINLGRTKVEEQAKLITVPFLTYGDHRVPQILYSNDLFFFKQFDWYYSDASDFTPGRHHIKDGWASYNNGVKYIPKTNGVRNPVREKLFINISPDVQEVLPTVDNPKSPMRSIMAHRLWMVEGTPDHDYLKQQAKELRALGLKEVAVRYHEGIWRDGGESYTFRTESAPGRGGNAAVQDLVENIKSKGWLVGLYSNYTDFAPVNANWNPDWIKREPNGAWEVSWSRCYSPKPMIAVEQQKKFAPLIHQEFGTNHSYCDVHTAVSPVARVDYDHRVPGAATFRRSYECYGLVLMNEKKAYHGPVYSEGNYHWWYAGLVDGNYANFNPKLNKIDVFPDFQLLKIHPLEMDAGNVYVEGVEYLAYTLAYGHIGLINGDITERIKRYAMLQPLQQYYSMIPVSGIKYFDGINYVSSSEAIKKDLLKQAKLSVDYSSGLKVFVNFSDQVWTVDAKGIKYDLPEHGFLAYHPEYDLISVYGQSSKWKSKGLAEFNQAANQIYIDSHATVFENESFRCDGKVYFKNETFGWEIIPAKDFEIVEFNPSVLGLTTNILIQALDINDRPIEYVPYNIVDGKIQVKHKNKSVLKYRLIQGQ</sequence>
<dbReference type="RefSeq" id="WP_212190357.1">
    <property type="nucleotide sequence ID" value="NZ_JAGTAR010000013.1"/>
</dbReference>
<comment type="caution">
    <text evidence="2">The sequence shown here is derived from an EMBL/GenBank/DDBJ whole genome shotgun (WGS) entry which is preliminary data.</text>
</comment>
<dbReference type="AlphaFoldDB" id="A0A941F4N2"/>
<protein>
    <submittedName>
        <fullName evidence="2">Uncharacterized protein</fullName>
    </submittedName>
</protein>
<name>A0A941F4N2_9BACT</name>
<organism evidence="2 3">
    <name type="scientific">Carboxylicivirga sediminis</name>
    <dbReference type="NCBI Taxonomy" id="2006564"/>
    <lineage>
        <taxon>Bacteria</taxon>
        <taxon>Pseudomonadati</taxon>
        <taxon>Bacteroidota</taxon>
        <taxon>Bacteroidia</taxon>
        <taxon>Marinilabiliales</taxon>
        <taxon>Marinilabiliaceae</taxon>
        <taxon>Carboxylicivirga</taxon>
    </lineage>
</organism>
<keyword evidence="1" id="KW-0732">Signal</keyword>